<evidence type="ECO:0000313" key="2">
    <source>
        <dbReference type="EMBL" id="KAJ6221079.1"/>
    </source>
</evidence>
<dbReference type="AlphaFoldDB" id="A0A9Q0RNS7"/>
<gene>
    <name evidence="2" type="ORF">RDWZM_006891</name>
</gene>
<evidence type="ECO:0000313" key="3">
    <source>
        <dbReference type="Proteomes" id="UP001142055"/>
    </source>
</evidence>
<keyword evidence="1" id="KW-0732">Signal</keyword>
<proteinExistence type="predicted"/>
<dbReference type="EMBL" id="JAPWDV010000002">
    <property type="protein sequence ID" value="KAJ6221079.1"/>
    <property type="molecule type" value="Genomic_DNA"/>
</dbReference>
<evidence type="ECO:0000256" key="1">
    <source>
        <dbReference type="SAM" id="SignalP"/>
    </source>
</evidence>
<dbReference type="Proteomes" id="UP001142055">
    <property type="component" value="Chromosome 2"/>
</dbReference>
<sequence length="236" mass="28352">MFRNILLTFAFVLFASNSAWANSHVAFWHHQYSNLSNAFPEYVLLKNYEVINPNQFDVEKIVYSDNLIQNLRSSLQPVSMKYYDWYNHQFNYKNDKTYMTGDAIIYYRNNFDNWYSRLGNNITVFYNKYSQLSRLECANKKLFIKYKINIPYSVHFWRSLTKDNKINVNNFAKIDTRNSYTEFYVPNISSKCMNYYNMDSIKNTIAKHIDNKLINNRIQNIITSMANKQRYGIKYL</sequence>
<keyword evidence="3" id="KW-1185">Reference proteome</keyword>
<feature type="chain" id="PRO_5040307851" evidence="1">
    <location>
        <begin position="22"/>
        <end position="236"/>
    </location>
</feature>
<organism evidence="2 3">
    <name type="scientific">Blomia tropicalis</name>
    <name type="common">Mite</name>
    <dbReference type="NCBI Taxonomy" id="40697"/>
    <lineage>
        <taxon>Eukaryota</taxon>
        <taxon>Metazoa</taxon>
        <taxon>Ecdysozoa</taxon>
        <taxon>Arthropoda</taxon>
        <taxon>Chelicerata</taxon>
        <taxon>Arachnida</taxon>
        <taxon>Acari</taxon>
        <taxon>Acariformes</taxon>
        <taxon>Sarcoptiformes</taxon>
        <taxon>Astigmata</taxon>
        <taxon>Glycyphagoidea</taxon>
        <taxon>Echimyopodidae</taxon>
        <taxon>Blomia</taxon>
    </lineage>
</organism>
<reference evidence="2" key="1">
    <citation type="submission" date="2022-12" db="EMBL/GenBank/DDBJ databases">
        <title>Genome assemblies of Blomia tropicalis.</title>
        <authorList>
            <person name="Cui Y."/>
        </authorList>
    </citation>
    <scope>NUCLEOTIDE SEQUENCE</scope>
    <source>
        <tissue evidence="2">Adult mites</tissue>
    </source>
</reference>
<name>A0A9Q0RNS7_BLOTA</name>
<protein>
    <submittedName>
        <fullName evidence="2">Uncharacterized protein</fullName>
    </submittedName>
</protein>
<accession>A0A9Q0RNS7</accession>
<comment type="caution">
    <text evidence="2">The sequence shown here is derived from an EMBL/GenBank/DDBJ whole genome shotgun (WGS) entry which is preliminary data.</text>
</comment>
<feature type="signal peptide" evidence="1">
    <location>
        <begin position="1"/>
        <end position="21"/>
    </location>
</feature>